<keyword evidence="3" id="KW-1185">Reference proteome</keyword>
<comment type="caution">
    <text evidence="2">The sequence shown here is derived from an EMBL/GenBank/DDBJ whole genome shotgun (WGS) entry which is preliminary data.</text>
</comment>
<name>A0AAV9J051_CYACA</name>
<dbReference type="Proteomes" id="UP001301350">
    <property type="component" value="Unassembled WGS sequence"/>
</dbReference>
<gene>
    <name evidence="2" type="ORF">CDCA_CDCA13G3738</name>
</gene>
<protein>
    <submittedName>
        <fullName evidence="2">Uncharacterized protein</fullName>
    </submittedName>
</protein>
<reference evidence="2 3" key="1">
    <citation type="submission" date="2022-07" db="EMBL/GenBank/DDBJ databases">
        <title>Genome-wide signatures of adaptation to extreme environments.</title>
        <authorList>
            <person name="Cho C.H."/>
            <person name="Yoon H.S."/>
        </authorList>
    </citation>
    <scope>NUCLEOTIDE SEQUENCE [LARGE SCALE GENOMIC DNA]</scope>
    <source>
        <strain evidence="2 3">DBV 063 E5</strain>
    </source>
</reference>
<dbReference type="AlphaFoldDB" id="A0AAV9J051"/>
<proteinExistence type="predicted"/>
<evidence type="ECO:0000313" key="3">
    <source>
        <dbReference type="Proteomes" id="UP001301350"/>
    </source>
</evidence>
<evidence type="ECO:0000256" key="1">
    <source>
        <dbReference type="SAM" id="MobiDB-lite"/>
    </source>
</evidence>
<dbReference type="EMBL" id="JANCYW010000013">
    <property type="protein sequence ID" value="KAK4537713.1"/>
    <property type="molecule type" value="Genomic_DNA"/>
</dbReference>
<feature type="region of interest" description="Disordered" evidence="1">
    <location>
        <begin position="452"/>
        <end position="487"/>
    </location>
</feature>
<accession>A0AAV9J051</accession>
<sequence length="1037" mass="114004">MERPAGERSERLFPDEVQCALDEACAGLRAELDALLGWVWVWRQVSAARAAEALAVGRDDGEAGASPVADSILSRAVTAVEDAVRLRHAGSTAWEALGTVEARSRFGESLPRLRGMLADLAAFLREWDEEWGQDGERGPRSGLEMYVKKVGEEHGTHCAPYAARRAVLRSTVLPWALTVLRAMAVVDEAWLGGEDSDGEEAAPVLDGRERDALERLLYELAKVLVAVTQAPSTLLAAEAMRELERCGRRRRRSTTMVTTGSGSDLEKDGTGNRIVAAVEVRDAMLELAEHTLHLKRVLAGGCSSDDDATHTALTFFTALLARSLTHQESTTREELLLMLLANAVRAPVLVRVSSTLPALPEAAHSTRWRAVLARDRQFTARIVRALADEGDLDGFRLLHIVAYRSCQQLLGASVGGDEREHHQHVVQLVTEVYAAAWARLASPEALATALEQDAGAHRRHRSGMSLPLGAQWQRERQRRQRQRRCEPARWNGRHGGLVLVKGRRAAVDAVQSTAQLAAERPEPRDDLGALDEDAAVLFYHPTRSGGAVNPKWMASAPSTTEAVDVGGAWETLGAEEEEEAAALVRALAAAWREWTDNARHASDSWMQYVWRRLRRIHDEESEEMGGVQLPTLVQLAALRLEVDFLRRWHRRMICVPESSLWRLPLGPSPYGQIPDASVSMLPPLPPLSSDSLRVLSAEMSVPGDVHALSHQEAALDATLRLLLTHPDWQTRSTAGGEAEGHEGVWSGERSSADGAESIVAAAAAVSSVALLRLVFAQLRALACTAPDGLQRLRRDTQHKPQKWMEAVTRPAREFTARRHSRAHLDALVSVWWLMWLVGESMATTDAPEEGAAQWRRCLVSEPRVARCARLLVHEAVIGSCPPSLIGTGGVARAVDLLRRLWAYVDDGESPSSQARGWRAANFFFWHSMLLWQAAFERQAAARRDGIVNASLLDDVATLGEAVAAAWLATLRACPALAADALAPANVWAHPPLPTFYGQFDHRAEHATPRETLPVGTQRRVLAMRPRANHHDHTRLFY</sequence>
<evidence type="ECO:0000313" key="2">
    <source>
        <dbReference type="EMBL" id="KAK4537713.1"/>
    </source>
</evidence>
<organism evidence="2 3">
    <name type="scientific">Cyanidium caldarium</name>
    <name type="common">Red alga</name>
    <dbReference type="NCBI Taxonomy" id="2771"/>
    <lineage>
        <taxon>Eukaryota</taxon>
        <taxon>Rhodophyta</taxon>
        <taxon>Bangiophyceae</taxon>
        <taxon>Cyanidiales</taxon>
        <taxon>Cyanidiaceae</taxon>
        <taxon>Cyanidium</taxon>
    </lineage>
</organism>